<dbReference type="EMBL" id="HAEF01003791">
    <property type="protein sequence ID" value="SBR41173.1"/>
    <property type="molecule type" value="Transcribed_RNA"/>
</dbReference>
<feature type="non-terminal residue" evidence="2">
    <location>
        <position position="46"/>
    </location>
</feature>
<name>A0A1A8L9J3_9TELE</name>
<organism evidence="2">
    <name type="scientific">Nothobranchius pienaari</name>
    <dbReference type="NCBI Taxonomy" id="704102"/>
    <lineage>
        <taxon>Eukaryota</taxon>
        <taxon>Metazoa</taxon>
        <taxon>Chordata</taxon>
        <taxon>Craniata</taxon>
        <taxon>Vertebrata</taxon>
        <taxon>Euteleostomi</taxon>
        <taxon>Actinopterygii</taxon>
        <taxon>Neopterygii</taxon>
        <taxon>Teleostei</taxon>
        <taxon>Neoteleostei</taxon>
        <taxon>Acanthomorphata</taxon>
        <taxon>Ovalentaria</taxon>
        <taxon>Atherinomorphae</taxon>
        <taxon>Cyprinodontiformes</taxon>
        <taxon>Nothobranchiidae</taxon>
        <taxon>Nothobranchius</taxon>
    </lineage>
</organism>
<reference evidence="2" key="2">
    <citation type="submission" date="2016-06" db="EMBL/GenBank/DDBJ databases">
        <title>The genome of a short-lived fish provides insights into sex chromosome evolution and the genetic control of aging.</title>
        <authorList>
            <person name="Reichwald K."/>
            <person name="Felder M."/>
            <person name="Petzold A."/>
            <person name="Koch P."/>
            <person name="Groth M."/>
            <person name="Platzer M."/>
        </authorList>
    </citation>
    <scope>NUCLEOTIDE SEQUENCE</scope>
    <source>
        <tissue evidence="2">Brain</tissue>
    </source>
</reference>
<evidence type="ECO:0000256" key="1">
    <source>
        <dbReference type="SAM" id="Phobius"/>
    </source>
</evidence>
<keyword evidence="1" id="KW-0472">Membrane</keyword>
<sequence>KWGHVSWLPWLQLSLCICMTAVFPVTFDLRPYGWAFRRRLTLIQSR</sequence>
<gene>
    <name evidence="2" type="primary">SPNA2</name>
</gene>
<dbReference type="AlphaFoldDB" id="A0A1A8L9J3"/>
<proteinExistence type="predicted"/>
<protein>
    <submittedName>
        <fullName evidence="2">Spectrin alpha 2</fullName>
    </submittedName>
</protein>
<reference evidence="2" key="1">
    <citation type="submission" date="2016-05" db="EMBL/GenBank/DDBJ databases">
        <authorList>
            <person name="Lavstsen T."/>
            <person name="Jespersen J.S."/>
        </authorList>
    </citation>
    <scope>NUCLEOTIDE SEQUENCE</scope>
    <source>
        <tissue evidence="2">Brain</tissue>
    </source>
</reference>
<keyword evidence="1" id="KW-0812">Transmembrane</keyword>
<evidence type="ECO:0000313" key="2">
    <source>
        <dbReference type="EMBL" id="SBR41173.1"/>
    </source>
</evidence>
<feature type="non-terminal residue" evidence="2">
    <location>
        <position position="1"/>
    </location>
</feature>
<feature type="transmembrane region" description="Helical" evidence="1">
    <location>
        <begin position="6"/>
        <end position="29"/>
    </location>
</feature>
<keyword evidence="1" id="KW-1133">Transmembrane helix</keyword>
<accession>A0A1A8L9J3</accession>